<organism evidence="6 7">
    <name type="scientific">Fodinibius sediminis</name>
    <dbReference type="NCBI Taxonomy" id="1214077"/>
    <lineage>
        <taxon>Bacteria</taxon>
        <taxon>Pseudomonadati</taxon>
        <taxon>Balneolota</taxon>
        <taxon>Balneolia</taxon>
        <taxon>Balneolales</taxon>
        <taxon>Balneolaceae</taxon>
        <taxon>Fodinibius</taxon>
    </lineage>
</organism>
<feature type="domain" description="Cytochrome c-552/4" evidence="5">
    <location>
        <begin position="176"/>
        <end position="216"/>
    </location>
</feature>
<dbReference type="InterPro" id="IPR051829">
    <property type="entry name" value="Multiheme_Cytochr_ET"/>
</dbReference>
<evidence type="ECO:0000259" key="5">
    <source>
        <dbReference type="Pfam" id="PF13435"/>
    </source>
</evidence>
<feature type="signal peptide" evidence="3">
    <location>
        <begin position="1"/>
        <end position="22"/>
    </location>
</feature>
<feature type="domain" description="Cytochrome c-552/4" evidence="5">
    <location>
        <begin position="49"/>
        <end position="76"/>
    </location>
</feature>
<evidence type="ECO:0000313" key="6">
    <source>
        <dbReference type="EMBL" id="SMO68467.1"/>
    </source>
</evidence>
<evidence type="ECO:0000313" key="7">
    <source>
        <dbReference type="Proteomes" id="UP000317593"/>
    </source>
</evidence>
<dbReference type="SUPFAM" id="SSF48371">
    <property type="entry name" value="ARM repeat"/>
    <property type="match status" value="1"/>
</dbReference>
<dbReference type="InterPro" id="IPR016024">
    <property type="entry name" value="ARM-type_fold"/>
</dbReference>
<proteinExistence type="predicted"/>
<dbReference type="InterPro" id="IPR036280">
    <property type="entry name" value="Multihaem_cyt_sf"/>
</dbReference>
<keyword evidence="7" id="KW-1185">Reference proteome</keyword>
<evidence type="ECO:0000256" key="1">
    <source>
        <dbReference type="ARBA" id="ARBA00022729"/>
    </source>
</evidence>
<feature type="chain" id="PRO_5022184472" evidence="3">
    <location>
        <begin position="23"/>
        <end position="753"/>
    </location>
</feature>
<dbReference type="OrthoDB" id="9814800at2"/>
<dbReference type="InterPro" id="IPR011990">
    <property type="entry name" value="TPR-like_helical_dom_sf"/>
</dbReference>
<dbReference type="Gene3D" id="1.25.10.10">
    <property type="entry name" value="Leucine-rich Repeat Variant"/>
    <property type="match status" value="1"/>
</dbReference>
<dbReference type="InterPro" id="IPR019734">
    <property type="entry name" value="TPR_rpt"/>
</dbReference>
<gene>
    <name evidence="6" type="ORF">SAMN06265218_10960</name>
</gene>
<dbReference type="InterPro" id="IPR023155">
    <property type="entry name" value="Cyt_c-552/4"/>
</dbReference>
<protein>
    <submittedName>
        <fullName evidence="6">Doubled CXXCH domain-containing protein</fullName>
    </submittedName>
</protein>
<dbReference type="AlphaFoldDB" id="A0A521D9T9"/>
<evidence type="ECO:0000259" key="4">
    <source>
        <dbReference type="Pfam" id="PF09699"/>
    </source>
</evidence>
<dbReference type="Gene3D" id="1.10.1130.10">
    <property type="entry name" value="Flavocytochrome C3, Chain A"/>
    <property type="match status" value="2"/>
</dbReference>
<dbReference type="Proteomes" id="UP000317593">
    <property type="component" value="Unassembled WGS sequence"/>
</dbReference>
<accession>A0A521D9T9</accession>
<dbReference type="Pfam" id="PF13435">
    <property type="entry name" value="Cytochrome_C554"/>
    <property type="match status" value="2"/>
</dbReference>
<dbReference type="SUPFAM" id="SSF48695">
    <property type="entry name" value="Multiheme cytochromes"/>
    <property type="match status" value="1"/>
</dbReference>
<dbReference type="SUPFAM" id="SSF48452">
    <property type="entry name" value="TPR-like"/>
    <property type="match status" value="1"/>
</dbReference>
<dbReference type="SMART" id="SM00028">
    <property type="entry name" value="TPR"/>
    <property type="match status" value="5"/>
</dbReference>
<dbReference type="Pfam" id="PF14559">
    <property type="entry name" value="TPR_19"/>
    <property type="match status" value="2"/>
</dbReference>
<dbReference type="Gene3D" id="1.25.40.10">
    <property type="entry name" value="Tetratricopeptide repeat domain"/>
    <property type="match status" value="2"/>
</dbReference>
<sequence>MNRSLLLLLITGISLSTGIVFSCTSSEKTPGTTAGKKMENSQFVGDKRCASCHSEQVADWKGSHHDYAMKKATDESVRARFDDTTFEHHGTAYRFFKKDSLFMVEAPGPGGERIQYQVTHTFGWEPLQQYLIDFGKGKLQALNIAWDTQKEQWFAMNPEEDIQHGDWLHWTGGAMNWNTMCADCHSTNLQQNYIAEADSFHTTWSSINVSCEACHGPGKQHVDFVESEAVEDATIERIRRDLELTRNTPQTQQINQCAQCHALREDLTDDYRHSGDFLDHYSPTLPHPDSYFPDGQIKEEVYVYGSFLQSKMFEEKVKCNDCHDPHSLKLKANVTDNSLCMQCHEPRYNTVEHHKHQVNTEASQCINCHMPGRYYMEVDFRRDHSFRVPRPDLSVGFDTPNACNNCHDQESAQWAADAVEKWYGPQRPEHFSEIFTKADREGADILPELAQLVVDTLQPDIVRATAVWYAGQFPSSNSRDLLEKTINDPSPLVRNSTSRALANFPESLKNPVLQDALDDSVRAVRIGAVGGLAEFSTADIAFNLKQPFKQALEEYKRYLDVSRYFPQGQMNRGQFFEKRGQVTKAIDAYQKALEKDPYFNPARINLAYLYNRQGNNAEAEQLLKKVISQEPDYGPAHYSLALLLAEERKLEATLPHFKKAAALMPQNTRVRYNWAISLQQLGKPNQAEEAYLQAIDLAPDNPEYRYGISTLYVQQEQYHKALPHARKLTELQPNNRQFRQLQQMIEKRLGDQP</sequence>
<dbReference type="InterPro" id="IPR010177">
    <property type="entry name" value="Paired_CXXCH_1"/>
</dbReference>
<dbReference type="PANTHER" id="PTHR35038:SF8">
    <property type="entry name" value="C-TYPE POLYHEME CYTOCHROME OMCC"/>
    <property type="match status" value="1"/>
</dbReference>
<dbReference type="PROSITE" id="PS51257">
    <property type="entry name" value="PROKAR_LIPOPROTEIN"/>
    <property type="match status" value="1"/>
</dbReference>
<evidence type="ECO:0000256" key="3">
    <source>
        <dbReference type="SAM" id="SignalP"/>
    </source>
</evidence>
<dbReference type="Pfam" id="PF13646">
    <property type="entry name" value="HEAT_2"/>
    <property type="match status" value="1"/>
</dbReference>
<dbReference type="PANTHER" id="PTHR35038">
    <property type="entry name" value="DISSIMILATORY SULFITE REDUCTASE SIRA"/>
    <property type="match status" value="1"/>
</dbReference>
<feature type="domain" description="Doubled CXXCH motif" evidence="4">
    <location>
        <begin position="315"/>
        <end position="346"/>
    </location>
</feature>
<keyword evidence="2" id="KW-0802">TPR repeat</keyword>
<feature type="repeat" description="TPR" evidence="2">
    <location>
        <begin position="566"/>
        <end position="599"/>
    </location>
</feature>
<reference evidence="6 7" key="1">
    <citation type="submission" date="2017-05" db="EMBL/GenBank/DDBJ databases">
        <authorList>
            <person name="Varghese N."/>
            <person name="Submissions S."/>
        </authorList>
    </citation>
    <scope>NUCLEOTIDE SEQUENCE [LARGE SCALE GENOMIC DNA]</scope>
    <source>
        <strain evidence="6 7">DSM 21194</strain>
    </source>
</reference>
<dbReference type="EMBL" id="FXTH01000009">
    <property type="protein sequence ID" value="SMO68467.1"/>
    <property type="molecule type" value="Genomic_DNA"/>
</dbReference>
<feature type="repeat" description="TPR" evidence="2">
    <location>
        <begin position="668"/>
        <end position="701"/>
    </location>
</feature>
<dbReference type="Pfam" id="PF09699">
    <property type="entry name" value="Paired_CXXCH_1"/>
    <property type="match status" value="1"/>
</dbReference>
<feature type="repeat" description="TPR" evidence="2">
    <location>
        <begin position="600"/>
        <end position="633"/>
    </location>
</feature>
<feature type="repeat" description="TPR" evidence="2">
    <location>
        <begin position="702"/>
        <end position="735"/>
    </location>
</feature>
<keyword evidence="1 3" id="KW-0732">Signal</keyword>
<dbReference type="InterPro" id="IPR011989">
    <property type="entry name" value="ARM-like"/>
</dbReference>
<dbReference type="PROSITE" id="PS50005">
    <property type="entry name" value="TPR"/>
    <property type="match status" value="4"/>
</dbReference>
<name>A0A521D9T9_9BACT</name>
<evidence type="ECO:0000256" key="2">
    <source>
        <dbReference type="PROSITE-ProRule" id="PRU00339"/>
    </source>
</evidence>